<feature type="region of interest" description="Disordered" evidence="1">
    <location>
        <begin position="97"/>
        <end position="152"/>
    </location>
</feature>
<feature type="compositionally biased region" description="Basic and acidic residues" evidence="1">
    <location>
        <begin position="1"/>
        <end position="10"/>
    </location>
</feature>
<reference evidence="4" key="1">
    <citation type="journal article" date="2019" name="Int. J. Syst. Evol. Microbiol.">
        <title>The Global Catalogue of Microorganisms (GCM) 10K type strain sequencing project: providing services to taxonomists for standard genome sequencing and annotation.</title>
        <authorList>
            <consortium name="The Broad Institute Genomics Platform"/>
            <consortium name="The Broad Institute Genome Sequencing Center for Infectious Disease"/>
            <person name="Wu L."/>
            <person name="Ma J."/>
        </authorList>
    </citation>
    <scope>NUCLEOTIDE SEQUENCE [LARGE SCALE GENOMIC DNA]</scope>
    <source>
        <strain evidence="4">CGMCC 4.7676</strain>
    </source>
</reference>
<feature type="region of interest" description="Disordered" evidence="1">
    <location>
        <begin position="1"/>
        <end position="38"/>
    </location>
</feature>
<dbReference type="EMBL" id="JBHRWK010000043">
    <property type="protein sequence ID" value="MFC3452922.1"/>
    <property type="molecule type" value="Genomic_DNA"/>
</dbReference>
<proteinExistence type="predicted"/>
<feature type="transmembrane region" description="Helical" evidence="2">
    <location>
        <begin position="51"/>
        <end position="69"/>
    </location>
</feature>
<protein>
    <recommendedName>
        <fullName evidence="5">Serine protease</fullName>
    </recommendedName>
</protein>
<comment type="caution">
    <text evidence="3">The sequence shown here is derived from an EMBL/GenBank/DDBJ whole genome shotgun (WGS) entry which is preliminary data.</text>
</comment>
<organism evidence="3 4">
    <name type="scientific">Amycolatopsis speibonae</name>
    <dbReference type="NCBI Taxonomy" id="1450224"/>
    <lineage>
        <taxon>Bacteria</taxon>
        <taxon>Bacillati</taxon>
        <taxon>Actinomycetota</taxon>
        <taxon>Actinomycetes</taxon>
        <taxon>Pseudonocardiales</taxon>
        <taxon>Pseudonocardiaceae</taxon>
        <taxon>Amycolatopsis</taxon>
    </lineage>
</organism>
<name>A0ABV7P378_9PSEU</name>
<keyword evidence="2" id="KW-1133">Transmembrane helix</keyword>
<evidence type="ECO:0000313" key="4">
    <source>
        <dbReference type="Proteomes" id="UP001595645"/>
    </source>
</evidence>
<evidence type="ECO:0008006" key="5">
    <source>
        <dbReference type="Google" id="ProtNLM"/>
    </source>
</evidence>
<evidence type="ECO:0000256" key="1">
    <source>
        <dbReference type="SAM" id="MobiDB-lite"/>
    </source>
</evidence>
<sequence>MARTARREAGGDALSELMRAAGAAPRRRGPPGPKHRAPIAVLPGKGRFRRISALSAGGVIVGGLLAVLLTPADSAEVIPGTPLPPPSLTIAPQAIEVPDDAVPPPVPSGPSGGSVAPPPPMTASMHGSETPSPTPTPAPEERQDPRAGHHDHDWYYDWYYGGGYPGGYRGGGRQPHWGG</sequence>
<feature type="compositionally biased region" description="Basic residues" evidence="1">
    <location>
        <begin position="25"/>
        <end position="37"/>
    </location>
</feature>
<dbReference type="RefSeq" id="WP_378241697.1">
    <property type="nucleotide sequence ID" value="NZ_JBHRWK010000043.1"/>
</dbReference>
<keyword evidence="2" id="KW-0812">Transmembrane</keyword>
<keyword evidence="4" id="KW-1185">Reference proteome</keyword>
<accession>A0ABV7P378</accession>
<dbReference type="Proteomes" id="UP001595645">
    <property type="component" value="Unassembled WGS sequence"/>
</dbReference>
<gene>
    <name evidence="3" type="ORF">ACFOSH_26100</name>
</gene>
<feature type="compositionally biased region" description="Basic and acidic residues" evidence="1">
    <location>
        <begin position="139"/>
        <end position="152"/>
    </location>
</feature>
<evidence type="ECO:0000313" key="3">
    <source>
        <dbReference type="EMBL" id="MFC3452922.1"/>
    </source>
</evidence>
<keyword evidence="2" id="KW-0472">Membrane</keyword>
<evidence type="ECO:0000256" key="2">
    <source>
        <dbReference type="SAM" id="Phobius"/>
    </source>
</evidence>